<evidence type="ECO:0000256" key="7">
    <source>
        <dbReference type="ARBA" id="ARBA00023242"/>
    </source>
</evidence>
<keyword evidence="4" id="KW-0489">Methyltransferase</keyword>
<comment type="subcellular location">
    <subcellularLocation>
        <location evidence="2">Chromosome</location>
    </subcellularLocation>
    <subcellularLocation>
        <location evidence="1">Nucleus</location>
    </subcellularLocation>
</comment>
<dbReference type="SUPFAM" id="SSF82199">
    <property type="entry name" value="SET domain"/>
    <property type="match status" value="1"/>
</dbReference>
<dbReference type="GO" id="GO:0070828">
    <property type="term" value="P:heterochromatin organization"/>
    <property type="evidence" value="ECO:0007669"/>
    <property type="project" value="TreeGrafter"/>
</dbReference>
<keyword evidence="7" id="KW-0539">Nucleus</keyword>
<dbReference type="InterPro" id="IPR016177">
    <property type="entry name" value="DNA-bd_dom_sf"/>
</dbReference>
<keyword evidence="5" id="KW-0808">Transferase</keyword>
<dbReference type="InterPro" id="IPR003616">
    <property type="entry name" value="Post-SET_dom"/>
</dbReference>
<feature type="domain" description="Post-SET" evidence="10">
    <location>
        <begin position="414"/>
        <end position="430"/>
    </location>
</feature>
<protein>
    <submittedName>
        <fullName evidence="11">Uncharacterized protein</fullName>
    </submittedName>
</protein>
<dbReference type="GO" id="GO:0003677">
    <property type="term" value="F:DNA binding"/>
    <property type="evidence" value="ECO:0007669"/>
    <property type="project" value="InterPro"/>
</dbReference>
<reference evidence="11" key="1">
    <citation type="submission" date="2020-11" db="EMBL/GenBank/DDBJ databases">
        <authorList>
            <person name="Tran Van P."/>
        </authorList>
    </citation>
    <scope>NUCLEOTIDE SEQUENCE</scope>
</reference>
<keyword evidence="3" id="KW-0158">Chromosome</keyword>
<proteinExistence type="predicted"/>
<evidence type="ECO:0000256" key="6">
    <source>
        <dbReference type="ARBA" id="ARBA00022691"/>
    </source>
</evidence>
<evidence type="ECO:0000256" key="4">
    <source>
        <dbReference type="ARBA" id="ARBA00022603"/>
    </source>
</evidence>
<accession>A0A7R8X288</accession>
<dbReference type="GO" id="GO:0010629">
    <property type="term" value="P:negative regulation of gene expression"/>
    <property type="evidence" value="ECO:0007669"/>
    <property type="project" value="TreeGrafter"/>
</dbReference>
<dbReference type="Gene3D" id="2.170.270.10">
    <property type="entry name" value="SET domain"/>
    <property type="match status" value="1"/>
</dbReference>
<dbReference type="InterPro" id="IPR046341">
    <property type="entry name" value="SET_dom_sf"/>
</dbReference>
<dbReference type="EMBL" id="LR899814">
    <property type="protein sequence ID" value="CAD7242641.1"/>
    <property type="molecule type" value="Genomic_DNA"/>
</dbReference>
<dbReference type="PANTHER" id="PTHR46024:SF1">
    <property type="entry name" value="HISTONE-LYSINE N-METHYLTRANSFERASE EGGLESS"/>
    <property type="match status" value="1"/>
</dbReference>
<evidence type="ECO:0000256" key="5">
    <source>
        <dbReference type="ARBA" id="ARBA00022679"/>
    </source>
</evidence>
<dbReference type="PROSITE" id="PS50867">
    <property type="entry name" value="PRE_SET"/>
    <property type="match status" value="1"/>
</dbReference>
<evidence type="ECO:0000259" key="10">
    <source>
        <dbReference type="PROSITE" id="PS50868"/>
    </source>
</evidence>
<evidence type="ECO:0000313" key="12">
    <source>
        <dbReference type="Proteomes" id="UP000677054"/>
    </source>
</evidence>
<dbReference type="PROSITE" id="PS50868">
    <property type="entry name" value="POST_SET"/>
    <property type="match status" value="1"/>
</dbReference>
<evidence type="ECO:0000259" key="9">
    <source>
        <dbReference type="PROSITE" id="PS50867"/>
    </source>
</evidence>
<feature type="domain" description="Pre-SET" evidence="9">
    <location>
        <begin position="175"/>
        <end position="249"/>
    </location>
</feature>
<dbReference type="GO" id="GO:0005634">
    <property type="term" value="C:nucleus"/>
    <property type="evidence" value="ECO:0007669"/>
    <property type="project" value="UniProtKB-SubCell"/>
</dbReference>
<dbReference type="Pfam" id="PF00856">
    <property type="entry name" value="SET"/>
    <property type="match status" value="1"/>
</dbReference>
<evidence type="ECO:0000256" key="1">
    <source>
        <dbReference type="ARBA" id="ARBA00004123"/>
    </source>
</evidence>
<organism evidence="11">
    <name type="scientific">Darwinula stevensoni</name>
    <dbReference type="NCBI Taxonomy" id="69355"/>
    <lineage>
        <taxon>Eukaryota</taxon>
        <taxon>Metazoa</taxon>
        <taxon>Ecdysozoa</taxon>
        <taxon>Arthropoda</taxon>
        <taxon>Crustacea</taxon>
        <taxon>Oligostraca</taxon>
        <taxon>Ostracoda</taxon>
        <taxon>Podocopa</taxon>
        <taxon>Podocopida</taxon>
        <taxon>Darwinulocopina</taxon>
        <taxon>Darwinuloidea</taxon>
        <taxon>Darwinulidae</taxon>
        <taxon>Darwinula</taxon>
    </lineage>
</organism>
<evidence type="ECO:0000259" key="8">
    <source>
        <dbReference type="PROSITE" id="PS50280"/>
    </source>
</evidence>
<dbReference type="EMBL" id="CAJPEV010000297">
    <property type="protein sequence ID" value="CAG0883630.1"/>
    <property type="molecule type" value="Genomic_DNA"/>
</dbReference>
<dbReference type="Proteomes" id="UP000677054">
    <property type="component" value="Unassembled WGS sequence"/>
</dbReference>
<feature type="domain" description="SET" evidence="8">
    <location>
        <begin position="252"/>
        <end position="405"/>
    </location>
</feature>
<dbReference type="InterPro" id="IPR051516">
    <property type="entry name" value="SETDB_methyltransferase"/>
</dbReference>
<dbReference type="OrthoDB" id="5792673at2759"/>
<dbReference type="Pfam" id="PF05033">
    <property type="entry name" value="Pre-SET"/>
    <property type="match status" value="1"/>
</dbReference>
<dbReference type="GO" id="GO:0032259">
    <property type="term" value="P:methylation"/>
    <property type="evidence" value="ECO:0007669"/>
    <property type="project" value="UniProtKB-KW"/>
</dbReference>
<dbReference type="InterPro" id="IPR001214">
    <property type="entry name" value="SET_dom"/>
</dbReference>
<sequence>MLLNEYGEPRLLVPRAMHFQLHQCSPECSKATESLLEHESLKGVNPLMIPEFFGFKRYILQYSSKDWNATTRAVVYRTPCGRMLRSELEVRRWLRFTKSPLGIDLFTFESSININHEFWGKQSRIINRDLSQGKEKVTIPVVNNIDFDHPQLQYNTHRFAKDGGVQLVTDEKFLVSCNCTDDCFDKAKCECAKLTKEECMRIFSRNTLQDTEIGYIFRRLKKHAAYAIYECNSKCMCRKTCLNRVAQHPMQTKLELFKTSRKGWGVRTLNDIPKGSFVCAYAGELLTSDMADMTGKKDGDEYFCDLDYMEVAAKTKDGYESDVQEPLSDSEEDGGSMWCGLDDAGSYVMDAKYMGNIARYMNHSCEPNIFVQSVFVDTHDPRTPWITFFAERNIRAGEELAWDYNYTVGSVPGRQLMCHCGAANCRQRLL</sequence>
<dbReference type="GO" id="GO:0046974">
    <property type="term" value="F:histone H3K9 methyltransferase activity"/>
    <property type="evidence" value="ECO:0007669"/>
    <property type="project" value="TreeGrafter"/>
</dbReference>
<dbReference type="GO" id="GO:0008270">
    <property type="term" value="F:zinc ion binding"/>
    <property type="evidence" value="ECO:0007669"/>
    <property type="project" value="InterPro"/>
</dbReference>
<dbReference type="CDD" id="cd10517">
    <property type="entry name" value="SET_SETDB1"/>
    <property type="match status" value="1"/>
</dbReference>
<dbReference type="PANTHER" id="PTHR46024">
    <property type="entry name" value="HISTONE-LYSINE N-METHYLTRANSFERASE EGGLESS"/>
    <property type="match status" value="1"/>
</dbReference>
<dbReference type="InterPro" id="IPR007728">
    <property type="entry name" value="Pre-SET_dom"/>
</dbReference>
<dbReference type="AlphaFoldDB" id="A0A7R8X288"/>
<gene>
    <name evidence="11" type="ORF">DSTB1V02_LOCUS2597</name>
</gene>
<keyword evidence="6" id="KW-0949">S-adenosyl-L-methionine</keyword>
<evidence type="ECO:0000256" key="2">
    <source>
        <dbReference type="ARBA" id="ARBA00004286"/>
    </source>
</evidence>
<dbReference type="SUPFAM" id="SSF54171">
    <property type="entry name" value="DNA-binding domain"/>
    <property type="match status" value="1"/>
</dbReference>
<evidence type="ECO:0000256" key="3">
    <source>
        <dbReference type="ARBA" id="ARBA00022454"/>
    </source>
</evidence>
<dbReference type="SMART" id="SM00468">
    <property type="entry name" value="PreSET"/>
    <property type="match status" value="1"/>
</dbReference>
<evidence type="ECO:0000313" key="11">
    <source>
        <dbReference type="EMBL" id="CAD7242641.1"/>
    </source>
</evidence>
<name>A0A7R8X288_9CRUS</name>
<dbReference type="PROSITE" id="PS50280">
    <property type="entry name" value="SET"/>
    <property type="match status" value="1"/>
</dbReference>
<keyword evidence="12" id="KW-1185">Reference proteome</keyword>
<dbReference type="SMART" id="SM00317">
    <property type="entry name" value="SET"/>
    <property type="match status" value="1"/>
</dbReference>
<dbReference type="GO" id="GO:0005694">
    <property type="term" value="C:chromosome"/>
    <property type="evidence" value="ECO:0007669"/>
    <property type="project" value="UniProtKB-SubCell"/>
</dbReference>